<keyword evidence="1" id="KW-0677">Repeat</keyword>
<dbReference type="SMART" id="SM00360">
    <property type="entry name" value="RRM"/>
    <property type="match status" value="2"/>
</dbReference>
<keyword evidence="2 3" id="KW-0694">RNA-binding</keyword>
<proteinExistence type="predicted"/>
<evidence type="ECO:0000256" key="3">
    <source>
        <dbReference type="PROSITE-ProRule" id="PRU00176"/>
    </source>
</evidence>
<dbReference type="SUPFAM" id="SSF54928">
    <property type="entry name" value="RNA-binding domain, RBD"/>
    <property type="match status" value="3"/>
</dbReference>
<dbReference type="PROSITE" id="PS50102">
    <property type="entry name" value="RRM"/>
    <property type="match status" value="2"/>
</dbReference>
<dbReference type="Ensembl" id="ENSGMOT00000058726.1">
    <property type="protein sequence ID" value="ENSGMOP00000035722.1"/>
    <property type="gene ID" value="ENSGMOG00000008461.2"/>
</dbReference>
<name>A0A8C5AQ90_GADMO</name>
<feature type="domain" description="RRM" evidence="5">
    <location>
        <begin position="114"/>
        <end position="192"/>
    </location>
</feature>
<evidence type="ECO:0000256" key="2">
    <source>
        <dbReference type="ARBA" id="ARBA00022884"/>
    </source>
</evidence>
<dbReference type="InterPro" id="IPR021790">
    <property type="entry name" value="PTBP1-like_RRM2"/>
</dbReference>
<dbReference type="InterPro" id="IPR012677">
    <property type="entry name" value="Nucleotide-bd_a/b_plait_sf"/>
</dbReference>
<dbReference type="AlphaFoldDB" id="A0A8C5AQ90"/>
<dbReference type="Pfam" id="PF13893">
    <property type="entry name" value="RRM_5"/>
    <property type="match status" value="1"/>
</dbReference>
<dbReference type="GeneTree" id="ENSGT01030000234642"/>
<protein>
    <recommendedName>
        <fullName evidence="5">RRM domain-containing protein</fullName>
    </recommendedName>
</protein>
<organism evidence="6 7">
    <name type="scientific">Gadus morhua</name>
    <name type="common">Atlantic cod</name>
    <dbReference type="NCBI Taxonomy" id="8049"/>
    <lineage>
        <taxon>Eukaryota</taxon>
        <taxon>Metazoa</taxon>
        <taxon>Chordata</taxon>
        <taxon>Craniata</taxon>
        <taxon>Vertebrata</taxon>
        <taxon>Euteleostomi</taxon>
        <taxon>Actinopterygii</taxon>
        <taxon>Neopterygii</taxon>
        <taxon>Teleostei</taxon>
        <taxon>Neoteleostei</taxon>
        <taxon>Acanthomorphata</taxon>
        <taxon>Zeiogadaria</taxon>
        <taxon>Gadariae</taxon>
        <taxon>Gadiformes</taxon>
        <taxon>Gadoidei</taxon>
        <taxon>Gadidae</taxon>
        <taxon>Gadus</taxon>
    </lineage>
</organism>
<accession>A0A8C5AQ90</accession>
<evidence type="ECO:0000256" key="1">
    <source>
        <dbReference type="ARBA" id="ARBA00022737"/>
    </source>
</evidence>
<evidence type="ECO:0000256" key="4">
    <source>
        <dbReference type="SAM" id="MobiDB-lite"/>
    </source>
</evidence>
<dbReference type="PANTHER" id="PTHR15592">
    <property type="entry name" value="MATRIN 3/NUCLEAR PROTEIN 220-RELATED"/>
    <property type="match status" value="1"/>
</dbReference>
<dbReference type="GO" id="GO:0003723">
    <property type="term" value="F:RNA binding"/>
    <property type="evidence" value="ECO:0007669"/>
    <property type="project" value="UniProtKB-UniRule"/>
</dbReference>
<evidence type="ECO:0000313" key="6">
    <source>
        <dbReference type="Ensembl" id="ENSGMOP00000035722.1"/>
    </source>
</evidence>
<reference evidence="6" key="1">
    <citation type="submission" date="2025-08" db="UniProtKB">
        <authorList>
            <consortium name="Ensembl"/>
        </authorList>
    </citation>
    <scope>IDENTIFICATION</scope>
</reference>
<dbReference type="InterPro" id="IPR000504">
    <property type="entry name" value="RRM_dom"/>
</dbReference>
<dbReference type="GO" id="GO:0005634">
    <property type="term" value="C:nucleus"/>
    <property type="evidence" value="ECO:0007669"/>
    <property type="project" value="InterPro"/>
</dbReference>
<evidence type="ECO:0000259" key="5">
    <source>
        <dbReference type="PROSITE" id="PS50102"/>
    </source>
</evidence>
<dbReference type="Proteomes" id="UP000694546">
    <property type="component" value="Chromosome 15"/>
</dbReference>
<dbReference type="InterPro" id="IPR035979">
    <property type="entry name" value="RBD_domain_sf"/>
</dbReference>
<keyword evidence="7" id="KW-1185">Reference proteome</keyword>
<dbReference type="GO" id="GO:0006397">
    <property type="term" value="P:mRNA processing"/>
    <property type="evidence" value="ECO:0007669"/>
    <property type="project" value="InterPro"/>
</dbReference>
<sequence length="473" mass="52346">LILLMYSNTHYQAEGGGHQISPSPVVHVRGLCEAVVEADLVEALDKFGAICYVMMMPFKRQALVEFSEAQTLQHYANRVCVCVCVCAGQQAYFNYSTSKRITRPTNADNPDSGNKVLLLSIQNPLYPITTDVLYTVCNPMGSVLRIVIFKRNGIQAMVEFESVQCAQKAKSALNGADIYAGCCTLKIEYARPTRLNVIRNDAESWDYTKPYLERRGRSPSGPQFRRQPCPLLPLPGNSRYKLGSLDVPDMVSYPPPQSSSSSYSSQASSSVAMVSGLHPSKMNCTRIFNLFCLYGNIEKVKFMKSVPGTSLVEMGDEYAVDRAITHLNSIRVFAKRLNVCVSKQHSVIPSQVFELEDGSSSYKDFSMTRNNRFSSAGQASKNIIQPPSAVLHFYNVPPCVSQDHLLRVGVPAPSVVPTSTVQIHPSSGVSDHPRHSPLWGNLGQRTQQMFCEVKISPIPFLPITPYPYPSPLF</sequence>
<evidence type="ECO:0000313" key="7">
    <source>
        <dbReference type="Proteomes" id="UP000694546"/>
    </source>
</evidence>
<dbReference type="Pfam" id="PF11835">
    <property type="entry name" value="RRM_8"/>
    <property type="match status" value="1"/>
</dbReference>
<dbReference type="Gene3D" id="3.30.70.330">
    <property type="match status" value="4"/>
</dbReference>
<reference evidence="6" key="2">
    <citation type="submission" date="2025-09" db="UniProtKB">
        <authorList>
            <consortium name="Ensembl"/>
        </authorList>
    </citation>
    <scope>IDENTIFICATION</scope>
</reference>
<feature type="domain" description="RRM" evidence="5">
    <location>
        <begin position="270"/>
        <end position="344"/>
    </location>
</feature>
<dbReference type="GO" id="GO:1990904">
    <property type="term" value="C:ribonucleoprotein complex"/>
    <property type="evidence" value="ECO:0007669"/>
    <property type="project" value="UniProtKB-KW"/>
</dbReference>
<feature type="region of interest" description="Disordered" evidence="4">
    <location>
        <begin position="212"/>
        <end position="236"/>
    </location>
</feature>